<evidence type="ECO:0000313" key="3">
    <source>
        <dbReference type="Proteomes" id="UP001474181"/>
    </source>
</evidence>
<sequence>MARGRRRHGARPPRRRWWYAGAAALATTATVLITYGMWTPAGTQAAHPDRRTTAEALPSAPSGTPLSPSPSPSTSTSASASASASAKASASASAKTTRKPTAAASHPAAKTTQPTTAPAGKRLITVVNKTQKTVWAVVTNTSVYPAGRKLAPGQSLSVTVANNWGGRIWGRTGCTGTAAGPCASGDCTSVCNGGNPPTTLGEFTFDAYAGMDFYDVSMVDGSNLPMYINVSHTTTTDPVGSTGCYKGTCTTEVDCPKAMQALSNGQEIGCKPPCAAFGGDTYCCRGAWAGRDNCVPSKWPVDYTQVFKRAEPYAYSYAFDDGATMPCKGACYYRVTFGTTAGST</sequence>
<dbReference type="Pfam" id="PF00314">
    <property type="entry name" value="Thaumatin"/>
    <property type="match status" value="1"/>
</dbReference>
<feature type="compositionally biased region" description="Low complexity" evidence="1">
    <location>
        <begin position="56"/>
        <end position="119"/>
    </location>
</feature>
<dbReference type="RefSeq" id="WP_350786412.1">
    <property type="nucleotide sequence ID" value="NZ_JBEPEK010000324.1"/>
</dbReference>
<proteinExistence type="predicted"/>
<dbReference type="PROSITE" id="PS51367">
    <property type="entry name" value="THAUMATIN_2"/>
    <property type="match status" value="1"/>
</dbReference>
<accession>A0ABV1X5P9</accession>
<reference evidence="2 3" key="1">
    <citation type="submission" date="2024-06" db="EMBL/GenBank/DDBJ databases">
        <title>The Natural Products Discovery Center: Release of the First 8490 Sequenced Strains for Exploring Actinobacteria Biosynthetic Diversity.</title>
        <authorList>
            <person name="Kalkreuter E."/>
            <person name="Kautsar S.A."/>
            <person name="Yang D."/>
            <person name="Bader C.D."/>
            <person name="Teijaro C.N."/>
            <person name="Fluegel L."/>
            <person name="Davis C.M."/>
            <person name="Simpson J.R."/>
            <person name="Lauterbach L."/>
            <person name="Steele A.D."/>
            <person name="Gui C."/>
            <person name="Meng S."/>
            <person name="Li G."/>
            <person name="Viehrig K."/>
            <person name="Ye F."/>
            <person name="Su P."/>
            <person name="Kiefer A.F."/>
            <person name="Nichols A."/>
            <person name="Cepeda A.J."/>
            <person name="Yan W."/>
            <person name="Fan B."/>
            <person name="Jiang Y."/>
            <person name="Adhikari A."/>
            <person name="Zheng C.-J."/>
            <person name="Schuster L."/>
            <person name="Cowan T.M."/>
            <person name="Smanski M.J."/>
            <person name="Chevrette M.G."/>
            <person name="De Carvalho L.P.S."/>
            <person name="Shen B."/>
        </authorList>
    </citation>
    <scope>NUCLEOTIDE SEQUENCE [LARGE SCALE GENOMIC DNA]</scope>
    <source>
        <strain evidence="2 3">NPDC000234</strain>
    </source>
</reference>
<dbReference type="PANTHER" id="PTHR31013:SF2">
    <property type="entry name" value="THAUMATIN-LIKE PROTEIN"/>
    <property type="match status" value="1"/>
</dbReference>
<dbReference type="InterPro" id="IPR001938">
    <property type="entry name" value="Thaumatin"/>
</dbReference>
<dbReference type="Proteomes" id="UP001474181">
    <property type="component" value="Unassembled WGS sequence"/>
</dbReference>
<dbReference type="PANTHER" id="PTHR31013">
    <property type="entry name" value="THAUMATIN FAMILY PROTEIN-RELATED"/>
    <property type="match status" value="1"/>
</dbReference>
<name>A0ABV1X5P9_9ACTN</name>
<evidence type="ECO:0000256" key="1">
    <source>
        <dbReference type="SAM" id="MobiDB-lite"/>
    </source>
</evidence>
<organism evidence="2 3">
    <name type="scientific">Streptomyces hyaluromycini</name>
    <dbReference type="NCBI Taxonomy" id="1377993"/>
    <lineage>
        <taxon>Bacteria</taxon>
        <taxon>Bacillati</taxon>
        <taxon>Actinomycetota</taxon>
        <taxon>Actinomycetes</taxon>
        <taxon>Kitasatosporales</taxon>
        <taxon>Streptomycetaceae</taxon>
        <taxon>Streptomyces</taxon>
    </lineage>
</organism>
<dbReference type="InterPro" id="IPR037176">
    <property type="entry name" value="Osmotin/thaumatin-like_sf"/>
</dbReference>
<dbReference type="EMBL" id="JBEPEK010000324">
    <property type="protein sequence ID" value="MER7184352.1"/>
    <property type="molecule type" value="Genomic_DNA"/>
</dbReference>
<dbReference type="SUPFAM" id="SSF49870">
    <property type="entry name" value="Osmotin, thaumatin-like protein"/>
    <property type="match status" value="1"/>
</dbReference>
<dbReference type="Gene3D" id="2.60.110.10">
    <property type="entry name" value="Thaumatin"/>
    <property type="match status" value="1"/>
</dbReference>
<evidence type="ECO:0000313" key="2">
    <source>
        <dbReference type="EMBL" id="MER7184352.1"/>
    </source>
</evidence>
<feature type="region of interest" description="Disordered" evidence="1">
    <location>
        <begin position="43"/>
        <end position="122"/>
    </location>
</feature>
<protein>
    <submittedName>
        <fullName evidence="2">Thaumatin family protein</fullName>
    </submittedName>
</protein>
<comment type="caution">
    <text evidence="2">The sequence shown here is derived from an EMBL/GenBank/DDBJ whole genome shotgun (WGS) entry which is preliminary data.</text>
</comment>
<dbReference type="SMART" id="SM00205">
    <property type="entry name" value="THN"/>
    <property type="match status" value="1"/>
</dbReference>
<gene>
    <name evidence="2" type="ORF">ABT404_33625</name>
</gene>
<keyword evidence="3" id="KW-1185">Reference proteome</keyword>
<dbReference type="PRINTS" id="PR00347">
    <property type="entry name" value="THAUMATIN"/>
</dbReference>